<keyword evidence="1" id="KW-0812">Transmembrane</keyword>
<proteinExistence type="predicted"/>
<keyword evidence="1" id="KW-1133">Transmembrane helix</keyword>
<keyword evidence="3" id="KW-1185">Reference proteome</keyword>
<protein>
    <submittedName>
        <fullName evidence="2">Uncharacterized protein</fullName>
    </submittedName>
</protein>
<feature type="transmembrane region" description="Helical" evidence="1">
    <location>
        <begin position="16"/>
        <end position="35"/>
    </location>
</feature>
<gene>
    <name evidence="2" type="ORF">Rhe02_46740</name>
</gene>
<keyword evidence="1" id="KW-0472">Membrane</keyword>
<evidence type="ECO:0000313" key="3">
    <source>
        <dbReference type="Proteomes" id="UP000612899"/>
    </source>
</evidence>
<evidence type="ECO:0000256" key="1">
    <source>
        <dbReference type="SAM" id="Phobius"/>
    </source>
</evidence>
<dbReference type="RefSeq" id="WP_203910418.1">
    <property type="nucleotide sequence ID" value="NZ_BONY01000028.1"/>
</dbReference>
<dbReference type="AlphaFoldDB" id="A0A8J3QBA9"/>
<name>A0A8J3QBA9_9ACTN</name>
<comment type="caution">
    <text evidence="2">The sequence shown here is derived from an EMBL/GenBank/DDBJ whole genome shotgun (WGS) entry which is preliminary data.</text>
</comment>
<sequence>MPQRFRPLVPLPGRLILLRIFALVMGLFGIVTALIGTRSSSSLESVFFFAICLMMFRLSLCGLASNAEAVSIVKGWTSKVVRYDTIESFEWLHNLESFGAPGKRLWIVLDDGQRCPVPVVVGHSPMFKLLSSDIWLTPDQAAAVVADLQTRRRAARVTAE</sequence>
<dbReference type="EMBL" id="BONY01000028">
    <property type="protein sequence ID" value="GIH06607.1"/>
    <property type="molecule type" value="Genomic_DNA"/>
</dbReference>
<organism evidence="2 3">
    <name type="scientific">Rhizocola hellebori</name>
    <dbReference type="NCBI Taxonomy" id="1392758"/>
    <lineage>
        <taxon>Bacteria</taxon>
        <taxon>Bacillati</taxon>
        <taxon>Actinomycetota</taxon>
        <taxon>Actinomycetes</taxon>
        <taxon>Micromonosporales</taxon>
        <taxon>Micromonosporaceae</taxon>
        <taxon>Rhizocola</taxon>
    </lineage>
</organism>
<accession>A0A8J3QBA9</accession>
<feature type="transmembrane region" description="Helical" evidence="1">
    <location>
        <begin position="47"/>
        <end position="65"/>
    </location>
</feature>
<reference evidence="2" key="1">
    <citation type="submission" date="2021-01" db="EMBL/GenBank/DDBJ databases">
        <title>Whole genome shotgun sequence of Rhizocola hellebori NBRC 109834.</title>
        <authorList>
            <person name="Komaki H."/>
            <person name="Tamura T."/>
        </authorList>
    </citation>
    <scope>NUCLEOTIDE SEQUENCE</scope>
    <source>
        <strain evidence="2">NBRC 109834</strain>
    </source>
</reference>
<dbReference type="Proteomes" id="UP000612899">
    <property type="component" value="Unassembled WGS sequence"/>
</dbReference>
<evidence type="ECO:0000313" key="2">
    <source>
        <dbReference type="EMBL" id="GIH06607.1"/>
    </source>
</evidence>